<comment type="caution">
    <text evidence="6">The sequence shown here is derived from an EMBL/GenBank/DDBJ whole genome shotgun (WGS) entry which is preliminary data.</text>
</comment>
<dbReference type="InterPro" id="IPR018060">
    <property type="entry name" value="HTH_AraC"/>
</dbReference>
<feature type="region of interest" description="Disordered" evidence="4">
    <location>
        <begin position="118"/>
        <end position="154"/>
    </location>
</feature>
<dbReference type="PANTHER" id="PTHR46796:SF14">
    <property type="entry name" value="TRANSCRIPTIONAL REGULATORY PROTEIN"/>
    <property type="match status" value="1"/>
</dbReference>
<dbReference type="InterPro" id="IPR050204">
    <property type="entry name" value="AraC_XylS_family_regulators"/>
</dbReference>
<evidence type="ECO:0000256" key="2">
    <source>
        <dbReference type="ARBA" id="ARBA00023125"/>
    </source>
</evidence>
<evidence type="ECO:0000313" key="7">
    <source>
        <dbReference type="Proteomes" id="UP000602395"/>
    </source>
</evidence>
<evidence type="ECO:0000256" key="1">
    <source>
        <dbReference type="ARBA" id="ARBA00023015"/>
    </source>
</evidence>
<proteinExistence type="predicted"/>
<keyword evidence="7" id="KW-1185">Reference proteome</keyword>
<dbReference type="SUPFAM" id="SSF46689">
    <property type="entry name" value="Homeodomain-like"/>
    <property type="match status" value="2"/>
</dbReference>
<dbReference type="SMART" id="SM00342">
    <property type="entry name" value="HTH_ARAC"/>
    <property type="match status" value="1"/>
</dbReference>
<dbReference type="Pfam" id="PF12833">
    <property type="entry name" value="HTH_18"/>
    <property type="match status" value="1"/>
</dbReference>
<evidence type="ECO:0000259" key="5">
    <source>
        <dbReference type="PROSITE" id="PS01124"/>
    </source>
</evidence>
<evidence type="ECO:0000256" key="3">
    <source>
        <dbReference type="ARBA" id="ARBA00023163"/>
    </source>
</evidence>
<dbReference type="EMBL" id="JACWMS010000001">
    <property type="protein sequence ID" value="MBD1318965.1"/>
    <property type="molecule type" value="Genomic_DNA"/>
</dbReference>
<feature type="compositionally biased region" description="Basic and acidic residues" evidence="4">
    <location>
        <begin position="124"/>
        <end position="134"/>
    </location>
</feature>
<gene>
    <name evidence="6" type="ORF">IDF66_05150</name>
</gene>
<dbReference type="PROSITE" id="PS01124">
    <property type="entry name" value="HTH_ARAC_FAMILY_2"/>
    <property type="match status" value="1"/>
</dbReference>
<dbReference type="InterPro" id="IPR018062">
    <property type="entry name" value="HTH_AraC-typ_CS"/>
</dbReference>
<evidence type="ECO:0000313" key="6">
    <source>
        <dbReference type="EMBL" id="MBD1318965.1"/>
    </source>
</evidence>
<sequence length="154" mass="17273">MFTPREDENRRLLRARDAIDRAFAEPLDVATLARIALISPAHFTRRFRDVFGETPHRYLQRRRIERACALLRNTELPVTGVACAVGYTSLGTFGRTFSAIIGRSPTEYRRTAEPAPVPSCFVKDWTRPRQDSNRPDPSSFGEAGPRPIVVSSGA</sequence>
<dbReference type="RefSeq" id="WP_190265923.1">
    <property type="nucleotide sequence ID" value="NZ_BAABAD010000003.1"/>
</dbReference>
<organism evidence="6 7">
    <name type="scientific">Gordonia hankookensis</name>
    <dbReference type="NCBI Taxonomy" id="589403"/>
    <lineage>
        <taxon>Bacteria</taxon>
        <taxon>Bacillati</taxon>
        <taxon>Actinomycetota</taxon>
        <taxon>Actinomycetes</taxon>
        <taxon>Mycobacteriales</taxon>
        <taxon>Gordoniaceae</taxon>
        <taxon>Gordonia</taxon>
    </lineage>
</organism>
<reference evidence="6 7" key="1">
    <citation type="submission" date="2020-09" db="EMBL/GenBank/DDBJ databases">
        <title>Novel species in genus Gordonia.</title>
        <authorList>
            <person name="Zhang G."/>
        </authorList>
    </citation>
    <scope>NUCLEOTIDE SEQUENCE [LARGE SCALE GENOMIC DNA]</scope>
    <source>
        <strain evidence="6 7">ON-33</strain>
    </source>
</reference>
<keyword evidence="1" id="KW-0805">Transcription regulation</keyword>
<dbReference type="InterPro" id="IPR009057">
    <property type="entry name" value="Homeodomain-like_sf"/>
</dbReference>
<dbReference type="Proteomes" id="UP000602395">
    <property type="component" value="Unassembled WGS sequence"/>
</dbReference>
<accession>A0ABR7W816</accession>
<evidence type="ECO:0000256" key="4">
    <source>
        <dbReference type="SAM" id="MobiDB-lite"/>
    </source>
</evidence>
<dbReference type="PROSITE" id="PS00041">
    <property type="entry name" value="HTH_ARAC_FAMILY_1"/>
    <property type="match status" value="1"/>
</dbReference>
<dbReference type="Gene3D" id="1.10.10.60">
    <property type="entry name" value="Homeodomain-like"/>
    <property type="match status" value="2"/>
</dbReference>
<feature type="domain" description="HTH araC/xylS-type" evidence="5">
    <location>
        <begin position="13"/>
        <end position="111"/>
    </location>
</feature>
<protein>
    <submittedName>
        <fullName evidence="6">Helix-turn-helix transcriptional regulator</fullName>
    </submittedName>
</protein>
<name>A0ABR7W816_9ACTN</name>
<keyword evidence="3" id="KW-0804">Transcription</keyword>
<keyword evidence="2" id="KW-0238">DNA-binding</keyword>
<dbReference type="PANTHER" id="PTHR46796">
    <property type="entry name" value="HTH-TYPE TRANSCRIPTIONAL ACTIVATOR RHAS-RELATED"/>
    <property type="match status" value="1"/>
</dbReference>